<dbReference type="InterPro" id="IPR036555">
    <property type="entry name" value="NusA_N_sf"/>
</dbReference>
<dbReference type="SMART" id="SM00322">
    <property type="entry name" value="KH"/>
    <property type="match status" value="2"/>
</dbReference>
<dbReference type="PROSITE" id="PS50126">
    <property type="entry name" value="S1"/>
    <property type="match status" value="1"/>
</dbReference>
<dbReference type="KEGG" id="bwa:HLV38_02005"/>
<dbReference type="InterPro" id="IPR058582">
    <property type="entry name" value="KH_NusA_2nd"/>
</dbReference>
<dbReference type="FunFam" id="3.30.300.20:FF:000005">
    <property type="entry name" value="Transcription termination/antitermination protein NusA"/>
    <property type="match status" value="1"/>
</dbReference>
<dbReference type="InterPro" id="IPR010213">
    <property type="entry name" value="TF_NusA"/>
</dbReference>
<dbReference type="NCBIfam" id="TIGR01953">
    <property type="entry name" value="NusA"/>
    <property type="match status" value="1"/>
</dbReference>
<organism evidence="2 3">
    <name type="scientific">Berryella wangjianweii</name>
    <dbReference type="NCBI Taxonomy" id="2734634"/>
    <lineage>
        <taxon>Bacteria</taxon>
        <taxon>Bacillati</taxon>
        <taxon>Actinomycetota</taxon>
        <taxon>Coriobacteriia</taxon>
        <taxon>Eggerthellales</taxon>
        <taxon>Eggerthellaceae</taxon>
        <taxon>Berryella</taxon>
    </lineage>
</organism>
<dbReference type="InterPro" id="IPR015946">
    <property type="entry name" value="KH_dom-like_a/b"/>
</dbReference>
<dbReference type="InterPro" id="IPR012340">
    <property type="entry name" value="NA-bd_OB-fold"/>
</dbReference>
<reference evidence="3" key="1">
    <citation type="submission" date="2020-05" db="EMBL/GenBank/DDBJ databases">
        <title>Novel species in genus Nocardioides.</title>
        <authorList>
            <person name="Zhang G."/>
        </authorList>
    </citation>
    <scope>NUCLEOTIDE SEQUENCE [LARGE SCALE GENOMIC DNA]</scope>
    <source>
        <strain evidence="3">zg-1050</strain>
    </source>
</reference>
<dbReference type="PANTHER" id="PTHR22648">
    <property type="entry name" value="TRANSCRIPTION TERMINATION FACTOR NUSA"/>
    <property type="match status" value="1"/>
</dbReference>
<dbReference type="GO" id="GO:0006353">
    <property type="term" value="P:DNA-templated transcription termination"/>
    <property type="evidence" value="ECO:0007669"/>
    <property type="project" value="UniProtKB-UniRule"/>
</dbReference>
<dbReference type="PANTHER" id="PTHR22648:SF0">
    <property type="entry name" value="TRANSCRIPTION TERMINATION_ANTITERMINATION PROTEIN NUSA"/>
    <property type="match status" value="1"/>
</dbReference>
<dbReference type="RefSeq" id="WP_172162721.1">
    <property type="nucleotide sequence ID" value="NZ_CP053716.1"/>
</dbReference>
<dbReference type="EMBL" id="CP053716">
    <property type="protein sequence ID" value="QKF07035.1"/>
    <property type="molecule type" value="Genomic_DNA"/>
</dbReference>
<keyword evidence="3" id="KW-1185">Reference proteome</keyword>
<dbReference type="InterPro" id="IPR013735">
    <property type="entry name" value="TF_NusA_N"/>
</dbReference>
<dbReference type="InterPro" id="IPR004087">
    <property type="entry name" value="KH_dom"/>
</dbReference>
<dbReference type="InterPro" id="IPR025249">
    <property type="entry name" value="TF_NusA_KH_1st"/>
</dbReference>
<comment type="similarity">
    <text evidence="1">Belongs to the NusA family.</text>
</comment>
<dbReference type="PROSITE" id="PS50084">
    <property type="entry name" value="KH_TYPE_1"/>
    <property type="match status" value="1"/>
</dbReference>
<dbReference type="CDD" id="cd02134">
    <property type="entry name" value="KH-II_NusA_rpt1"/>
    <property type="match status" value="1"/>
</dbReference>
<sequence>MASSELIEALQALAHERKIDEFYLIERLEESLARSYQNILDLEWDARVTIDRHSGRIYVYELVGKGEPDEEGVYPEYEERDVTPADVSRIAAQNAKSVIASIVRDAGRQSIYQEFSHRVGDLVTGTVLQGTPDFTIIKIRDGIEAELPHFDLERTPDERNERPKGEHYRHNQRLKVLIIDVRDPSSPAPRMRGDQTRPSIVVSRTHPDLIRRLFEIEVPEIYDGLVEVKSIAREPGVRSKVAVHSRESNLDPVGACVGPKGSRVRMVVEELHNERVDVIQWSDDPAKYVAQALSPARVTSVSVDSERQYATVTVPDDQLSLAIGKEGQNARLAARLTGWHIDIKSASFKAESLAGDDLLIDAEDEAEPEFCAHVSDEGVPCRNHARPGSRFCGIHADEE</sequence>
<dbReference type="SUPFAM" id="SSF54814">
    <property type="entry name" value="Prokaryotic type KH domain (KH-domain type II)"/>
    <property type="match status" value="2"/>
</dbReference>
<keyword evidence="1" id="KW-0805">Transcription regulation</keyword>
<dbReference type="Gene3D" id="2.40.50.140">
    <property type="entry name" value="Nucleic acid-binding proteins"/>
    <property type="match status" value="1"/>
</dbReference>
<dbReference type="SUPFAM" id="SSF50249">
    <property type="entry name" value="Nucleic acid-binding proteins"/>
    <property type="match status" value="1"/>
</dbReference>
<dbReference type="HAMAP" id="MF_00945_B">
    <property type="entry name" value="NusA_B"/>
    <property type="match status" value="1"/>
</dbReference>
<protein>
    <recommendedName>
        <fullName evidence="1">Transcription termination/antitermination protein NusA</fullName>
    </recommendedName>
</protein>
<dbReference type="Gene3D" id="3.30.300.20">
    <property type="match status" value="2"/>
</dbReference>
<dbReference type="Proteomes" id="UP000503297">
    <property type="component" value="Chromosome"/>
</dbReference>
<dbReference type="Pfam" id="PF13184">
    <property type="entry name" value="KH_NusA_1st"/>
    <property type="match status" value="1"/>
</dbReference>
<dbReference type="InterPro" id="IPR009019">
    <property type="entry name" value="KH_sf_prok-type"/>
</dbReference>
<keyword evidence="1" id="KW-0694">RNA-binding</keyword>
<dbReference type="SUPFAM" id="SSF69705">
    <property type="entry name" value="Transcription factor NusA, N-terminal domain"/>
    <property type="match status" value="1"/>
</dbReference>
<evidence type="ECO:0000256" key="1">
    <source>
        <dbReference type="HAMAP-Rule" id="MF_00945"/>
    </source>
</evidence>
<accession>A0A6M8IWG5</accession>
<gene>
    <name evidence="1 2" type="primary">nusA</name>
    <name evidence="2" type="ORF">HLV38_02005</name>
</gene>
<dbReference type="AlphaFoldDB" id="A0A6M8IWG5"/>
<dbReference type="GO" id="GO:0003723">
    <property type="term" value="F:RNA binding"/>
    <property type="evidence" value="ECO:0007669"/>
    <property type="project" value="UniProtKB-UniRule"/>
</dbReference>
<comment type="subunit">
    <text evidence="1">Monomer. Binds directly to the core enzyme of the DNA-dependent RNA polymerase and to nascent RNA.</text>
</comment>
<dbReference type="InterPro" id="IPR003029">
    <property type="entry name" value="S1_domain"/>
</dbReference>
<dbReference type="GO" id="GO:0003700">
    <property type="term" value="F:DNA-binding transcription factor activity"/>
    <property type="evidence" value="ECO:0007669"/>
    <property type="project" value="InterPro"/>
</dbReference>
<keyword evidence="1" id="KW-0806">Transcription termination</keyword>
<keyword evidence="1" id="KW-0804">Transcription</keyword>
<dbReference type="Pfam" id="PF08529">
    <property type="entry name" value="NusA_N"/>
    <property type="match status" value="1"/>
</dbReference>
<dbReference type="CDD" id="cd22529">
    <property type="entry name" value="KH-II_NusA_rpt2"/>
    <property type="match status" value="1"/>
</dbReference>
<dbReference type="Gene3D" id="3.30.1480.10">
    <property type="entry name" value="NusA, N-terminal domain"/>
    <property type="match status" value="1"/>
</dbReference>
<dbReference type="GO" id="GO:0031564">
    <property type="term" value="P:transcription antitermination"/>
    <property type="evidence" value="ECO:0007669"/>
    <property type="project" value="UniProtKB-UniRule"/>
</dbReference>
<evidence type="ECO:0000313" key="3">
    <source>
        <dbReference type="Proteomes" id="UP000503297"/>
    </source>
</evidence>
<keyword evidence="1" id="KW-0963">Cytoplasm</keyword>
<keyword evidence="1" id="KW-0889">Transcription antitermination</keyword>
<proteinExistence type="inferred from homology"/>
<name>A0A6M8IWG5_9ACTN</name>
<evidence type="ECO:0000313" key="2">
    <source>
        <dbReference type="EMBL" id="QKF07035.1"/>
    </source>
</evidence>
<dbReference type="GO" id="GO:0005829">
    <property type="term" value="C:cytosol"/>
    <property type="evidence" value="ECO:0007669"/>
    <property type="project" value="TreeGrafter"/>
</dbReference>
<dbReference type="InterPro" id="IPR030842">
    <property type="entry name" value="TF_NusA_bacterial"/>
</dbReference>
<comment type="function">
    <text evidence="1">Participates in both transcription termination and antitermination.</text>
</comment>
<comment type="subcellular location">
    <subcellularLocation>
        <location evidence="1">Cytoplasm</location>
    </subcellularLocation>
</comment>
<dbReference type="FunFam" id="3.30.300.20:FF:000002">
    <property type="entry name" value="Transcription termination/antitermination protein NusA"/>
    <property type="match status" value="1"/>
</dbReference>
<dbReference type="Pfam" id="PF26594">
    <property type="entry name" value="KH_NusA_2nd"/>
    <property type="match status" value="1"/>
</dbReference>